<dbReference type="AlphaFoldDB" id="A0A238J547"/>
<organism evidence="1 2">
    <name type="scientific">Boseongicola aestuarii</name>
    <dbReference type="NCBI Taxonomy" id="1470561"/>
    <lineage>
        <taxon>Bacteria</taxon>
        <taxon>Pseudomonadati</taxon>
        <taxon>Pseudomonadota</taxon>
        <taxon>Alphaproteobacteria</taxon>
        <taxon>Rhodobacterales</taxon>
        <taxon>Paracoccaceae</taxon>
        <taxon>Boseongicola</taxon>
    </lineage>
</organism>
<sequence length="258" mass="29048">MDDIVLQQSLEGITWLEPGRRALPGVQPLGDADWLVVDDAFAGQMRLRDDLISGLPQEVYAQEPEAEAAAQECLDLVLEVCSGNPAYVVGPRLVYRPDGVEVVVNRERPLLTIGRLIQEDICILQRRGREHVLTGAILCFPSHWTLAEKIGRPLTRIHVPVASYDDDIARRVQRLFDGIKVGRPLWRANILRHAAGVLHHPRREAEPDPSDGKPLRFLRSERQVMTRLPKSDAVVFSIHTHVWARDTLPDSLQSAYFS</sequence>
<dbReference type="RefSeq" id="WP_093975286.1">
    <property type="nucleotide sequence ID" value="NZ_FXXQ01000012.1"/>
</dbReference>
<evidence type="ECO:0000313" key="1">
    <source>
        <dbReference type="EMBL" id="SMX25080.1"/>
    </source>
</evidence>
<dbReference type="InterPro" id="IPR021848">
    <property type="entry name" value="HODM_asu-like"/>
</dbReference>
<keyword evidence="2" id="KW-1185">Reference proteome</keyword>
<name>A0A238J547_9RHOB</name>
<evidence type="ECO:0008006" key="3">
    <source>
        <dbReference type="Google" id="ProtNLM"/>
    </source>
</evidence>
<reference evidence="1 2" key="1">
    <citation type="submission" date="2017-05" db="EMBL/GenBank/DDBJ databases">
        <authorList>
            <person name="Song R."/>
            <person name="Chenine A.L."/>
            <person name="Ruprecht R.M."/>
        </authorList>
    </citation>
    <scope>NUCLEOTIDE SEQUENCE [LARGE SCALE GENOMIC DNA]</scope>
    <source>
        <strain evidence="1 2">CECT 8489</strain>
    </source>
</reference>
<dbReference type="Pfam" id="PF11927">
    <property type="entry name" value="HODM_asu-like"/>
    <property type="match status" value="1"/>
</dbReference>
<dbReference type="OrthoDB" id="5242510at2"/>
<dbReference type="EMBL" id="FXXQ01000012">
    <property type="protein sequence ID" value="SMX25080.1"/>
    <property type="molecule type" value="Genomic_DNA"/>
</dbReference>
<evidence type="ECO:0000313" key="2">
    <source>
        <dbReference type="Proteomes" id="UP000201838"/>
    </source>
</evidence>
<proteinExistence type="predicted"/>
<dbReference type="Proteomes" id="UP000201838">
    <property type="component" value="Unassembled WGS sequence"/>
</dbReference>
<gene>
    <name evidence="1" type="ORF">BOA8489_03214</name>
</gene>
<protein>
    <recommendedName>
        <fullName evidence="3">DUF3445 domain-containing protein</fullName>
    </recommendedName>
</protein>
<accession>A0A238J547</accession>